<dbReference type="InterPro" id="IPR058980">
    <property type="entry name" value="Glyco_transf_N"/>
</dbReference>
<keyword evidence="2 3" id="KW-0808">Transferase</keyword>
<dbReference type="SUPFAM" id="SSF53756">
    <property type="entry name" value="UDP-Glycosyltransferase/glycogen phosphorylase"/>
    <property type="match status" value="1"/>
</dbReference>
<dbReference type="FunFam" id="3.40.50.2000:FF:000027">
    <property type="entry name" value="Glycosyltransferase"/>
    <property type="match status" value="1"/>
</dbReference>
<dbReference type="InterPro" id="IPR002213">
    <property type="entry name" value="UDP_glucos_trans"/>
</dbReference>
<accession>A0A7N0TWK4</accession>
<protein>
    <recommendedName>
        <fullName evidence="4">Glycosyltransferase</fullName>
        <ecNumber evidence="4">2.4.1.-</ecNumber>
    </recommendedName>
</protein>
<keyword evidence="3" id="KW-0328">Glycosyltransferase</keyword>
<dbReference type="EC" id="2.4.1.-" evidence="4"/>
<dbReference type="EnsemblPlants" id="Kaladp0047s0110.1.v1.1">
    <property type="protein sequence ID" value="Kaladp0047s0110.1.v1.1"/>
    <property type="gene ID" value="Kaladp0047s0110.v1.1"/>
</dbReference>
<dbReference type="Pfam" id="PF26168">
    <property type="entry name" value="Glyco_transf_N"/>
    <property type="match status" value="1"/>
</dbReference>
<dbReference type="CDD" id="cd03784">
    <property type="entry name" value="GT1_Gtf-like"/>
    <property type="match status" value="1"/>
</dbReference>
<dbReference type="PANTHER" id="PTHR11926">
    <property type="entry name" value="GLUCOSYL/GLUCURONOSYL TRANSFERASES"/>
    <property type="match status" value="1"/>
</dbReference>
<keyword evidence="7" id="KW-1185">Reference proteome</keyword>
<sequence>MGSLEKKIQQKPHAVCIPFPAQGHINPMLKLAKLLHHSGFYITFVNTIYNQNRLIKTHGPGSLNGLPDFQFEAIPDGLPLKDADVTQDVIPLCKSTANTCLAPFKELLAKLHDKSMASPEEVPPVTSIVADGVMSFAVDAAEESGIPIALMWTTSACGFLAYANYPTLIDRGIIPLKDESYLTNGYLDKTIDGIPGMQDVRLRDFPPFARTTNPNEYIVKYILKEVTRAARADAIIMNTFDDLEHDFLDGLSKIYPKVLPIGPLQHALKQIPKSSPLHSLRSNLWRDEPECITWLNSQKPKSVIYVNFGSVTVMSPQQMVEFAWGLANSKYSFLWIIRPDLVAGETALLPPEFVEDTKGRSFLASWCPQEQVLSHTSIGGFLTHCGWNSMLESIVEGVPMICWPFFAEQQTNCWAARTKWGIGMEIDNDAKRTKVEEMVTELMEGEKGEEMKKMADKWKKLGEEAASPNGSSTLNFKKLVNDVLLSKYPVL</sequence>
<dbReference type="GO" id="GO:0080044">
    <property type="term" value="F:quercetin 7-O-glucosyltransferase activity"/>
    <property type="evidence" value="ECO:0007669"/>
    <property type="project" value="TreeGrafter"/>
</dbReference>
<dbReference type="InterPro" id="IPR035595">
    <property type="entry name" value="UDP_glycos_trans_CS"/>
</dbReference>
<evidence type="ECO:0000313" key="6">
    <source>
        <dbReference type="EnsemblPlants" id="Kaladp0047s0110.1.v1.1"/>
    </source>
</evidence>
<name>A0A7N0TWK4_KALFE</name>
<proteinExistence type="inferred from homology"/>
<dbReference type="Gene3D" id="3.40.50.2000">
    <property type="entry name" value="Glycogen Phosphorylase B"/>
    <property type="match status" value="2"/>
</dbReference>
<dbReference type="AlphaFoldDB" id="A0A7N0TWK4"/>
<evidence type="ECO:0000256" key="4">
    <source>
        <dbReference type="RuleBase" id="RU362057"/>
    </source>
</evidence>
<dbReference type="Pfam" id="PF00201">
    <property type="entry name" value="UDPGT"/>
    <property type="match status" value="1"/>
</dbReference>
<evidence type="ECO:0000313" key="7">
    <source>
        <dbReference type="Proteomes" id="UP000594263"/>
    </source>
</evidence>
<comment type="similarity">
    <text evidence="1 3">Belongs to the UDP-glycosyltransferase family.</text>
</comment>
<dbReference type="PROSITE" id="PS00375">
    <property type="entry name" value="UDPGT"/>
    <property type="match status" value="1"/>
</dbReference>
<organism evidence="6 7">
    <name type="scientific">Kalanchoe fedtschenkoi</name>
    <name type="common">Lavender scallops</name>
    <name type="synonym">South American air plant</name>
    <dbReference type="NCBI Taxonomy" id="63787"/>
    <lineage>
        <taxon>Eukaryota</taxon>
        <taxon>Viridiplantae</taxon>
        <taxon>Streptophyta</taxon>
        <taxon>Embryophyta</taxon>
        <taxon>Tracheophyta</taxon>
        <taxon>Spermatophyta</taxon>
        <taxon>Magnoliopsida</taxon>
        <taxon>eudicotyledons</taxon>
        <taxon>Gunneridae</taxon>
        <taxon>Pentapetalae</taxon>
        <taxon>Saxifragales</taxon>
        <taxon>Crassulaceae</taxon>
        <taxon>Kalanchoe</taxon>
    </lineage>
</organism>
<reference evidence="6" key="1">
    <citation type="submission" date="2021-01" db="UniProtKB">
        <authorList>
            <consortium name="EnsemblPlants"/>
        </authorList>
    </citation>
    <scope>IDENTIFICATION</scope>
</reference>
<evidence type="ECO:0000256" key="2">
    <source>
        <dbReference type="ARBA" id="ARBA00022679"/>
    </source>
</evidence>
<dbReference type="FunFam" id="3.40.50.2000:FF:000055">
    <property type="entry name" value="Glycosyltransferase"/>
    <property type="match status" value="1"/>
</dbReference>
<dbReference type="PANTHER" id="PTHR11926:SF1445">
    <property type="entry name" value="GLYCOSYLTRANSFERASE"/>
    <property type="match status" value="1"/>
</dbReference>
<dbReference type="GO" id="GO:0080043">
    <property type="term" value="F:quercetin 3-O-glucosyltransferase activity"/>
    <property type="evidence" value="ECO:0007669"/>
    <property type="project" value="TreeGrafter"/>
</dbReference>
<dbReference type="Gramene" id="Kaladp0047s0110.1.v1.1">
    <property type="protein sequence ID" value="Kaladp0047s0110.1.v1.1"/>
    <property type="gene ID" value="Kaladp0047s0110.v1.1"/>
</dbReference>
<dbReference type="Proteomes" id="UP000594263">
    <property type="component" value="Unplaced"/>
</dbReference>
<evidence type="ECO:0000259" key="5">
    <source>
        <dbReference type="Pfam" id="PF26168"/>
    </source>
</evidence>
<feature type="domain" description="Glycosyltransferase N-terminal" evidence="5">
    <location>
        <begin position="15"/>
        <end position="112"/>
    </location>
</feature>
<evidence type="ECO:0000256" key="3">
    <source>
        <dbReference type="RuleBase" id="RU003718"/>
    </source>
</evidence>
<dbReference type="OMA" id="WEVGMET"/>
<evidence type="ECO:0000256" key="1">
    <source>
        <dbReference type="ARBA" id="ARBA00009995"/>
    </source>
</evidence>